<comment type="caution">
    <text evidence="2">The sequence shown here is derived from an EMBL/GenBank/DDBJ whole genome shotgun (WGS) entry which is preliminary data.</text>
</comment>
<keyword evidence="1" id="KW-0812">Transmembrane</keyword>
<accession>A0A1Z8AHU7</accession>
<dbReference type="EMBL" id="MAAX01000206">
    <property type="protein sequence ID" value="OUS09913.1"/>
    <property type="molecule type" value="Genomic_DNA"/>
</dbReference>
<dbReference type="Proteomes" id="UP000196102">
    <property type="component" value="Unassembled WGS sequence"/>
</dbReference>
<evidence type="ECO:0000313" key="3">
    <source>
        <dbReference type="Proteomes" id="UP000196102"/>
    </source>
</evidence>
<keyword evidence="1" id="KW-0472">Membrane</keyword>
<organism evidence="2 3">
    <name type="scientific">Nonlabens dokdonensis</name>
    <dbReference type="NCBI Taxonomy" id="328515"/>
    <lineage>
        <taxon>Bacteria</taxon>
        <taxon>Pseudomonadati</taxon>
        <taxon>Bacteroidota</taxon>
        <taxon>Flavobacteriia</taxon>
        <taxon>Flavobacteriales</taxon>
        <taxon>Flavobacteriaceae</taxon>
        <taxon>Nonlabens</taxon>
    </lineage>
</organism>
<sequence length="128" mass="15180">MNIEDFRFLIKKERPDTLMNHFKTLCFRESFCGIFNETKILIWSSSFSVGIGYPVFELSIDSDHQLQLRKRLNKIGKIVGGVFLVLFYSVLIYALKNNYDNYSNDLLRASFFYFNSRNWPNSFKYSNL</sequence>
<reference evidence="3" key="1">
    <citation type="journal article" date="2017" name="Proc. Natl. Acad. Sci. U.S.A.">
        <title>Simulation of Deepwater Horizon oil plume reveals substrate specialization within a complex community of hydrocarbon-degraders.</title>
        <authorList>
            <person name="Hu P."/>
            <person name="Dubinsky E.A."/>
            <person name="Probst A.J."/>
            <person name="Wang J."/>
            <person name="Sieber C.M.K."/>
            <person name="Tom L.M."/>
            <person name="Gardinali P."/>
            <person name="Banfield J.F."/>
            <person name="Atlas R.M."/>
            <person name="Andersen G.L."/>
        </authorList>
    </citation>
    <scope>NUCLEOTIDE SEQUENCE [LARGE SCALE GENOMIC DNA]</scope>
</reference>
<protein>
    <submittedName>
        <fullName evidence="2">Uncharacterized protein</fullName>
    </submittedName>
</protein>
<dbReference type="AlphaFoldDB" id="A0A1Z8AHU7"/>
<evidence type="ECO:0000313" key="2">
    <source>
        <dbReference type="EMBL" id="OUS09913.1"/>
    </source>
</evidence>
<keyword evidence="1" id="KW-1133">Transmembrane helix</keyword>
<gene>
    <name evidence="2" type="ORF">A9Q93_13400</name>
</gene>
<name>A0A1Z8AHU7_9FLAO</name>
<evidence type="ECO:0000256" key="1">
    <source>
        <dbReference type="SAM" id="Phobius"/>
    </source>
</evidence>
<proteinExistence type="predicted"/>
<feature type="transmembrane region" description="Helical" evidence="1">
    <location>
        <begin position="75"/>
        <end position="95"/>
    </location>
</feature>